<evidence type="ECO:0000313" key="4">
    <source>
        <dbReference type="Proteomes" id="UP000807769"/>
    </source>
</evidence>
<dbReference type="SMART" id="SM00256">
    <property type="entry name" value="FBOX"/>
    <property type="match status" value="1"/>
</dbReference>
<protein>
    <recommendedName>
        <fullName evidence="2">F-box domain-containing protein</fullName>
    </recommendedName>
</protein>
<dbReference type="PROSITE" id="PS50181">
    <property type="entry name" value="FBOX"/>
    <property type="match status" value="1"/>
</dbReference>
<dbReference type="OrthoDB" id="2745718at2759"/>
<dbReference type="Gene3D" id="1.20.1280.50">
    <property type="match status" value="1"/>
</dbReference>
<comment type="caution">
    <text evidence="3">The sequence shown here is derived from an EMBL/GenBank/DDBJ whole genome shotgun (WGS) entry which is preliminary data.</text>
</comment>
<feature type="signal peptide" evidence="1">
    <location>
        <begin position="1"/>
        <end position="30"/>
    </location>
</feature>
<organism evidence="3 4">
    <name type="scientific">Suillus subaureus</name>
    <dbReference type="NCBI Taxonomy" id="48587"/>
    <lineage>
        <taxon>Eukaryota</taxon>
        <taxon>Fungi</taxon>
        <taxon>Dikarya</taxon>
        <taxon>Basidiomycota</taxon>
        <taxon>Agaricomycotina</taxon>
        <taxon>Agaricomycetes</taxon>
        <taxon>Agaricomycetidae</taxon>
        <taxon>Boletales</taxon>
        <taxon>Suillineae</taxon>
        <taxon>Suillaceae</taxon>
        <taxon>Suillus</taxon>
    </lineage>
</organism>
<evidence type="ECO:0000256" key="1">
    <source>
        <dbReference type="SAM" id="SignalP"/>
    </source>
</evidence>
<dbReference type="GeneID" id="64633454"/>
<keyword evidence="1" id="KW-0732">Signal</keyword>
<sequence length="450" mass="50610">MTVAIGFLSLPTELICHILFLLAPRDLCRCAMTCKTVQNAAQNSIYVQYKLELYAQGFTETRTLNSISVDRRMSSLRKLDLVVVVPLPAVCIVTGAEQTRHIFSVEFRLASSLLPHLDSVDASLTCQHSFEESGHYRVNLTQEPAICGDRIVILYCTSGIVGSNEFIQVIDWKRGHAKSYPLREDVAGFHLVDEQKFVVIDTQGVITLYTLQEHGSPQRRVMYRLQESVRAPFYLFHATPSFHGATACPDLEPGYVPSPESQIIVLETLTNACPVILVIDMVIFSGKALHSETPVEVPWSEWGPQFTCCFRHHPSHQISVFGSKMAYALPRYALPRPLPLDLTPKGLCTDTCFYVHILDFNQRVITRAENIRDPDLPTRSICKPSDHSHGPIISNCPYIAAICRIQFSPYGFARLFLENDRLTLTWLRDGTVHIQVISPAQMEVDSNLVH</sequence>
<feature type="domain" description="F-box" evidence="2">
    <location>
        <begin position="4"/>
        <end position="49"/>
    </location>
</feature>
<dbReference type="InterPro" id="IPR036047">
    <property type="entry name" value="F-box-like_dom_sf"/>
</dbReference>
<accession>A0A9P7JIE9</accession>
<evidence type="ECO:0000313" key="3">
    <source>
        <dbReference type="EMBL" id="KAG1823949.1"/>
    </source>
</evidence>
<dbReference type="SUPFAM" id="SSF81383">
    <property type="entry name" value="F-box domain"/>
    <property type="match status" value="1"/>
</dbReference>
<dbReference type="InterPro" id="IPR001810">
    <property type="entry name" value="F-box_dom"/>
</dbReference>
<dbReference type="Pfam" id="PF12937">
    <property type="entry name" value="F-box-like"/>
    <property type="match status" value="1"/>
</dbReference>
<dbReference type="AlphaFoldDB" id="A0A9P7JIE9"/>
<dbReference type="RefSeq" id="XP_041198009.1">
    <property type="nucleotide sequence ID" value="XM_041339438.1"/>
</dbReference>
<dbReference type="EMBL" id="JABBWG010000004">
    <property type="protein sequence ID" value="KAG1823949.1"/>
    <property type="molecule type" value="Genomic_DNA"/>
</dbReference>
<keyword evidence="4" id="KW-1185">Reference proteome</keyword>
<proteinExistence type="predicted"/>
<dbReference type="Proteomes" id="UP000807769">
    <property type="component" value="Unassembled WGS sequence"/>
</dbReference>
<dbReference type="CDD" id="cd09917">
    <property type="entry name" value="F-box_SF"/>
    <property type="match status" value="1"/>
</dbReference>
<feature type="chain" id="PRO_5040177841" description="F-box domain-containing protein" evidence="1">
    <location>
        <begin position="31"/>
        <end position="450"/>
    </location>
</feature>
<reference evidence="3" key="1">
    <citation type="journal article" date="2020" name="New Phytol.">
        <title>Comparative genomics reveals dynamic genome evolution in host specialist ectomycorrhizal fungi.</title>
        <authorList>
            <person name="Lofgren L.A."/>
            <person name="Nguyen N.H."/>
            <person name="Vilgalys R."/>
            <person name="Ruytinx J."/>
            <person name="Liao H.L."/>
            <person name="Branco S."/>
            <person name="Kuo A."/>
            <person name="LaButti K."/>
            <person name="Lipzen A."/>
            <person name="Andreopoulos W."/>
            <person name="Pangilinan J."/>
            <person name="Riley R."/>
            <person name="Hundley H."/>
            <person name="Na H."/>
            <person name="Barry K."/>
            <person name="Grigoriev I.V."/>
            <person name="Stajich J.E."/>
            <person name="Kennedy P.G."/>
        </authorList>
    </citation>
    <scope>NUCLEOTIDE SEQUENCE</scope>
    <source>
        <strain evidence="3">MN1</strain>
    </source>
</reference>
<evidence type="ECO:0000259" key="2">
    <source>
        <dbReference type="PROSITE" id="PS50181"/>
    </source>
</evidence>
<gene>
    <name evidence="3" type="ORF">BJ212DRAFT_1476799</name>
</gene>
<name>A0A9P7JIE9_9AGAM</name>